<keyword evidence="6" id="KW-0131">Cell cycle</keyword>
<protein>
    <submittedName>
        <fullName evidence="8">Cell division protein DivIC (FtsB), stabilizes FtsL against RasP cleavage</fullName>
    </submittedName>
</protein>
<name>A0A3B0YVK2_9ZZZZ</name>
<keyword evidence="7" id="KW-0175">Coiled coil</keyword>
<keyword evidence="3" id="KW-0812">Transmembrane</keyword>
<evidence type="ECO:0000256" key="6">
    <source>
        <dbReference type="ARBA" id="ARBA00023306"/>
    </source>
</evidence>
<dbReference type="AlphaFoldDB" id="A0A3B0YVK2"/>
<keyword evidence="5" id="KW-0472">Membrane</keyword>
<evidence type="ECO:0000256" key="3">
    <source>
        <dbReference type="ARBA" id="ARBA00022692"/>
    </source>
</evidence>
<feature type="coiled-coil region" evidence="7">
    <location>
        <begin position="36"/>
        <end position="70"/>
    </location>
</feature>
<evidence type="ECO:0000256" key="1">
    <source>
        <dbReference type="ARBA" id="ARBA00022475"/>
    </source>
</evidence>
<gene>
    <name evidence="8" type="ORF">MNBD_GAMMA16-622</name>
</gene>
<organism evidence="8">
    <name type="scientific">hydrothermal vent metagenome</name>
    <dbReference type="NCBI Taxonomy" id="652676"/>
    <lineage>
        <taxon>unclassified sequences</taxon>
        <taxon>metagenomes</taxon>
        <taxon>ecological metagenomes</taxon>
    </lineage>
</organism>
<dbReference type="GO" id="GO:0030428">
    <property type="term" value="C:cell septum"/>
    <property type="evidence" value="ECO:0007669"/>
    <property type="project" value="TreeGrafter"/>
</dbReference>
<keyword evidence="4" id="KW-1133">Transmembrane helix</keyword>
<dbReference type="InterPro" id="IPR023081">
    <property type="entry name" value="Cell_div_FtsB"/>
</dbReference>
<proteinExistence type="inferred from homology"/>
<reference evidence="8" key="1">
    <citation type="submission" date="2018-06" db="EMBL/GenBank/DDBJ databases">
        <authorList>
            <person name="Zhirakovskaya E."/>
        </authorList>
    </citation>
    <scope>NUCLEOTIDE SEQUENCE</scope>
</reference>
<evidence type="ECO:0000256" key="7">
    <source>
        <dbReference type="SAM" id="Coils"/>
    </source>
</evidence>
<keyword evidence="1" id="KW-1003">Cell membrane</keyword>
<accession>A0A3B0YVK2</accession>
<dbReference type="Pfam" id="PF04977">
    <property type="entry name" value="DivIC"/>
    <property type="match status" value="1"/>
</dbReference>
<evidence type="ECO:0000256" key="4">
    <source>
        <dbReference type="ARBA" id="ARBA00022989"/>
    </source>
</evidence>
<dbReference type="PANTHER" id="PTHR37485:SF1">
    <property type="entry name" value="CELL DIVISION PROTEIN FTSB"/>
    <property type="match status" value="1"/>
</dbReference>
<evidence type="ECO:0000256" key="2">
    <source>
        <dbReference type="ARBA" id="ARBA00022618"/>
    </source>
</evidence>
<dbReference type="InterPro" id="IPR007060">
    <property type="entry name" value="FtsL/DivIC"/>
</dbReference>
<sequence>MKWVIIFLVLMFAVMQYKLWVGEGSLIEVQRLNKAIGIQQTEFQNLKARNEKLEAEVRDLKTGLAAVEERARAELGMIKKGETFYQVYDREQPPEKSLEKTE</sequence>
<dbReference type="PANTHER" id="PTHR37485">
    <property type="entry name" value="CELL DIVISION PROTEIN FTSB"/>
    <property type="match status" value="1"/>
</dbReference>
<keyword evidence="2 8" id="KW-0132">Cell division</keyword>
<evidence type="ECO:0000313" key="8">
    <source>
        <dbReference type="EMBL" id="VAW85045.1"/>
    </source>
</evidence>
<dbReference type="HAMAP" id="MF_00599">
    <property type="entry name" value="FtsB"/>
    <property type="match status" value="1"/>
</dbReference>
<dbReference type="NCBIfam" id="NF002058">
    <property type="entry name" value="PRK00888.1"/>
    <property type="match status" value="1"/>
</dbReference>
<dbReference type="GO" id="GO:0043093">
    <property type="term" value="P:FtsZ-dependent cytokinesis"/>
    <property type="evidence" value="ECO:0007669"/>
    <property type="project" value="TreeGrafter"/>
</dbReference>
<dbReference type="EMBL" id="UOFO01000058">
    <property type="protein sequence ID" value="VAW85045.1"/>
    <property type="molecule type" value="Genomic_DNA"/>
</dbReference>
<evidence type="ECO:0000256" key="5">
    <source>
        <dbReference type="ARBA" id="ARBA00023136"/>
    </source>
</evidence>